<dbReference type="EMBL" id="JQHP01000016">
    <property type="protein sequence ID" value="KFX02716.1"/>
    <property type="molecule type" value="Genomic_DNA"/>
</dbReference>
<dbReference type="RefSeq" id="WP_005973645.1">
    <property type="nucleotide sequence ID" value="NZ_JQHP01000016.1"/>
</dbReference>
<comment type="caution">
    <text evidence="2">The sequence shown here is derived from an EMBL/GenBank/DDBJ whole genome shotgun (WGS) entry which is preliminary data.</text>
</comment>
<evidence type="ECO:0000313" key="4">
    <source>
        <dbReference type="Proteomes" id="UP000029257"/>
    </source>
</evidence>
<feature type="domain" description="GAPS4 PD-(D/E)XK nuclease" evidence="1">
    <location>
        <begin position="10"/>
        <end position="169"/>
    </location>
</feature>
<keyword evidence="5" id="KW-1185">Reference proteome</keyword>
<reference evidence="4 5" key="1">
    <citation type="submission" date="2014-08" db="EMBL/GenBank/DDBJ databases">
        <title>Genome sequences of NCPPB Pectobacterium isolates.</title>
        <authorList>
            <person name="Glover R.H."/>
            <person name="Sapp M."/>
            <person name="Elphinstone J."/>
        </authorList>
    </citation>
    <scope>NUCLEOTIDE SEQUENCE [LARGE SCALE GENOMIC DNA]</scope>
    <source>
        <strain evidence="2 4">NCPPB 3701</strain>
        <strain evidence="3 5">NCPPB3702</strain>
    </source>
</reference>
<protein>
    <recommendedName>
        <fullName evidence="1">GAPS4 PD-(D/E)XK nuclease domain-containing protein</fullName>
    </recommendedName>
</protein>
<proteinExistence type="predicted"/>
<accession>A0AAW3EH57</accession>
<name>A0AAW3EH57_9GAMM</name>
<dbReference type="Pfam" id="PF26115">
    <property type="entry name" value="PDDEXK_GAPS4"/>
    <property type="match status" value="1"/>
</dbReference>
<organism evidence="2 4">
    <name type="scientific">Pectobacterium wasabiae</name>
    <dbReference type="NCBI Taxonomy" id="55208"/>
    <lineage>
        <taxon>Bacteria</taxon>
        <taxon>Pseudomonadati</taxon>
        <taxon>Pseudomonadota</taxon>
        <taxon>Gammaproteobacteria</taxon>
        <taxon>Enterobacterales</taxon>
        <taxon>Pectobacteriaceae</taxon>
        <taxon>Pectobacterium</taxon>
    </lineage>
</organism>
<sequence length="355" mass="41287">MAENGPIEELAKIISNKIFDKFLWKQVGPCDQDFSCEKEEKHKPVGKEQKHTHPVDVVFSYKDPYLNKTIYLNTDLKSYKKGSINPSKIEGALSSLADTIDCARHSDDWKEKYDTEVGTSEIRGMLFVYNHDNDFSHNFYEYFNPKKPDGAKRRPASVNMDKISIQPNQQIHIIEPKIINYLMSIIADMNEMIAEGTFPQGQRYGFFYPQLTYHKVLVNDIYLPATIELLTAPFLIIKHDKAINIDYNSQTSIETYPNGYVVYYNRTGASELEFMYLLDLLSSYQILNLENNIRIRVASKDRSDSIRSSFNRALEKYAHEWGFDDTAKQNLFKIELHLVPIAKEFYSTQEISWDY</sequence>
<dbReference type="InterPro" id="IPR058873">
    <property type="entry name" value="PDDEXK_GAPS4"/>
</dbReference>
<evidence type="ECO:0000259" key="1">
    <source>
        <dbReference type="Pfam" id="PF26115"/>
    </source>
</evidence>
<evidence type="ECO:0000313" key="5">
    <source>
        <dbReference type="Proteomes" id="UP000029436"/>
    </source>
</evidence>
<evidence type="ECO:0000313" key="2">
    <source>
        <dbReference type="EMBL" id="KFX02716.1"/>
    </source>
</evidence>
<dbReference type="Proteomes" id="UP000029436">
    <property type="component" value="Unassembled WGS sequence"/>
</dbReference>
<dbReference type="Proteomes" id="UP000029257">
    <property type="component" value="Unassembled WGS sequence"/>
</dbReference>
<evidence type="ECO:0000313" key="3">
    <source>
        <dbReference type="EMBL" id="KGA26605.1"/>
    </source>
</evidence>
<dbReference type="AlphaFoldDB" id="A0AAW3EH57"/>
<dbReference type="EMBL" id="JQOH01000014">
    <property type="protein sequence ID" value="KGA26605.1"/>
    <property type="molecule type" value="Genomic_DNA"/>
</dbReference>
<gene>
    <name evidence="2" type="ORF">JV38_21480</name>
    <name evidence="3" type="ORF">KU73_20850</name>
</gene>